<keyword evidence="3" id="KW-0560">Oxidoreductase</keyword>
<sequence>MESSIGNKFTDAVEFKVRSTANTNVVYFNGQLLALKEDSPPYAMDPVTLETKGLYDFEGQLPSLTFTAHPKFDPVTGEMVCFGYEARGDGTPDVCYYSVSPTGKFTEVVWLVAPVVAMIHDFAVTDNWVSEPVPRSVRGSTLTPNVDTTLFGGHAPSRRQSGRCEGMAVSRPPSGVTGSSNPMQWFQYKNSFPGHTANAYEDEQGHLVIDLGLSEKNVFFWWPDAQGSAPEPSSIVSQLVRFTIDPQSEKRALSKPEILQHGNSEFYRIDDRFATCPYRHCYFDLMDPQLGTDLERIGPKLGGGFPLYNAVAHFDNVTGETEVYFPGDVHLVQEPVFLPRKDSTTEGDGYILVLVNNYETMASELHLLDTRDFTRAQAKILLPVRLRQGLHGSWVDGRDLNP</sequence>
<evidence type="ECO:0000256" key="4">
    <source>
        <dbReference type="ARBA" id="ARBA00023004"/>
    </source>
</evidence>
<comment type="similarity">
    <text evidence="1">Belongs to the carotenoid oxygenase family.</text>
</comment>
<feature type="binding site" evidence="5">
    <location>
        <position position="120"/>
    </location>
    <ligand>
        <name>Fe cation</name>
        <dbReference type="ChEBI" id="CHEBI:24875"/>
        <note>catalytic</note>
    </ligand>
</feature>
<feature type="region of interest" description="Disordered" evidence="6">
    <location>
        <begin position="134"/>
        <end position="180"/>
    </location>
</feature>
<dbReference type="AlphaFoldDB" id="A0AAN5C4C6"/>
<dbReference type="Pfam" id="PF03055">
    <property type="entry name" value="RPE65"/>
    <property type="match status" value="1"/>
</dbReference>
<protein>
    <submittedName>
        <fullName evidence="7">Unnamed protein product</fullName>
    </submittedName>
</protein>
<reference evidence="7" key="1">
    <citation type="submission" date="2023-04" db="EMBL/GenBank/DDBJ databases">
        <title>Aspergillus oryzae NBRC 4228.</title>
        <authorList>
            <person name="Ichikawa N."/>
            <person name="Sato H."/>
            <person name="Tonouchi N."/>
        </authorList>
    </citation>
    <scope>NUCLEOTIDE SEQUENCE</scope>
    <source>
        <strain evidence="7">NBRC 4228</strain>
    </source>
</reference>
<dbReference type="GO" id="GO:0046872">
    <property type="term" value="F:metal ion binding"/>
    <property type="evidence" value="ECO:0007669"/>
    <property type="project" value="UniProtKB-KW"/>
</dbReference>
<evidence type="ECO:0000313" key="8">
    <source>
        <dbReference type="Proteomes" id="UP001165205"/>
    </source>
</evidence>
<dbReference type="GO" id="GO:0010436">
    <property type="term" value="F:carotenoid dioxygenase activity"/>
    <property type="evidence" value="ECO:0007669"/>
    <property type="project" value="TreeGrafter"/>
</dbReference>
<evidence type="ECO:0000256" key="6">
    <source>
        <dbReference type="SAM" id="MobiDB-lite"/>
    </source>
</evidence>
<evidence type="ECO:0000256" key="3">
    <source>
        <dbReference type="ARBA" id="ARBA00023002"/>
    </source>
</evidence>
<keyword evidence="4 5" id="KW-0408">Iron</keyword>
<dbReference type="PANTHER" id="PTHR10543">
    <property type="entry name" value="BETA-CAROTENE DIOXYGENASE"/>
    <property type="match status" value="1"/>
</dbReference>
<comment type="cofactor">
    <cofactor evidence="5">
        <name>Fe(2+)</name>
        <dbReference type="ChEBI" id="CHEBI:29033"/>
    </cofactor>
    <text evidence="5">Binds 1 Fe(2+) ion per subunit.</text>
</comment>
<feature type="binding site" evidence="5">
    <location>
        <position position="391"/>
    </location>
    <ligand>
        <name>Fe cation</name>
        <dbReference type="ChEBI" id="CHEBI:24875"/>
        <note>catalytic</note>
    </ligand>
</feature>
<evidence type="ECO:0000256" key="1">
    <source>
        <dbReference type="ARBA" id="ARBA00006787"/>
    </source>
</evidence>
<name>A0AAN5C4C6_ASPOZ</name>
<feature type="compositionally biased region" description="Polar residues" evidence="6">
    <location>
        <begin position="138"/>
        <end position="148"/>
    </location>
</feature>
<comment type="caution">
    <text evidence="7">The sequence shown here is derived from an EMBL/GenBank/DDBJ whole genome shotgun (WGS) entry which is preliminary data.</text>
</comment>
<feature type="binding site" evidence="5">
    <location>
        <position position="69"/>
    </location>
    <ligand>
        <name>Fe cation</name>
        <dbReference type="ChEBI" id="CHEBI:24875"/>
        <note>catalytic</note>
    </ligand>
</feature>
<dbReference type="GO" id="GO:0016121">
    <property type="term" value="P:carotene catabolic process"/>
    <property type="evidence" value="ECO:0007669"/>
    <property type="project" value="TreeGrafter"/>
</dbReference>
<dbReference type="Proteomes" id="UP001165205">
    <property type="component" value="Unassembled WGS sequence"/>
</dbReference>
<dbReference type="InterPro" id="IPR004294">
    <property type="entry name" value="Carotenoid_Oase"/>
</dbReference>
<proteinExistence type="inferred from homology"/>
<accession>A0AAN5C4C6</accession>
<gene>
    <name evidence="7" type="ORF">Aory04_001345700</name>
</gene>
<dbReference type="PANTHER" id="PTHR10543:SF89">
    <property type="entry name" value="CAROTENOID 9,10(9',10')-CLEAVAGE DIOXYGENASE 1"/>
    <property type="match status" value="1"/>
</dbReference>
<feature type="binding site" evidence="5">
    <location>
        <position position="195"/>
    </location>
    <ligand>
        <name>Fe cation</name>
        <dbReference type="ChEBI" id="CHEBI:24875"/>
        <note>catalytic</note>
    </ligand>
</feature>
<evidence type="ECO:0000256" key="2">
    <source>
        <dbReference type="ARBA" id="ARBA00022723"/>
    </source>
</evidence>
<dbReference type="EMBL" id="BSYA01000356">
    <property type="protein sequence ID" value="GMG38868.1"/>
    <property type="molecule type" value="Genomic_DNA"/>
</dbReference>
<keyword evidence="2 5" id="KW-0479">Metal-binding</keyword>
<evidence type="ECO:0000256" key="5">
    <source>
        <dbReference type="PIRSR" id="PIRSR604294-1"/>
    </source>
</evidence>
<organism evidence="7 8">
    <name type="scientific">Aspergillus oryzae</name>
    <name type="common">Yellow koji mold</name>
    <dbReference type="NCBI Taxonomy" id="5062"/>
    <lineage>
        <taxon>Eukaryota</taxon>
        <taxon>Fungi</taxon>
        <taxon>Dikarya</taxon>
        <taxon>Ascomycota</taxon>
        <taxon>Pezizomycotina</taxon>
        <taxon>Eurotiomycetes</taxon>
        <taxon>Eurotiomycetidae</taxon>
        <taxon>Eurotiales</taxon>
        <taxon>Aspergillaceae</taxon>
        <taxon>Aspergillus</taxon>
        <taxon>Aspergillus subgen. Circumdati</taxon>
    </lineage>
</organism>
<evidence type="ECO:0000313" key="7">
    <source>
        <dbReference type="EMBL" id="GMG38868.1"/>
    </source>
</evidence>